<evidence type="ECO:0000313" key="3">
    <source>
        <dbReference type="Proteomes" id="UP000076486"/>
    </source>
</evidence>
<feature type="chain" id="PRO_5007888079" description="Dockerin domain-containing protein" evidence="1">
    <location>
        <begin position="39"/>
        <end position="693"/>
    </location>
</feature>
<feature type="signal peptide" evidence="1">
    <location>
        <begin position="1"/>
        <end position="38"/>
    </location>
</feature>
<dbReference type="PATRIC" id="fig|1365248.3.peg.4471"/>
<dbReference type="PROSITE" id="PS00018">
    <property type="entry name" value="EF_HAND_1"/>
    <property type="match status" value="1"/>
</dbReference>
<dbReference type="InterPro" id="IPR002105">
    <property type="entry name" value="Dockerin_1_rpt"/>
</dbReference>
<evidence type="ECO:0000313" key="2">
    <source>
        <dbReference type="EMBL" id="KZN59160.1"/>
    </source>
</evidence>
<dbReference type="SUPFAM" id="SSF63446">
    <property type="entry name" value="Type I dockerin domain"/>
    <property type="match status" value="1"/>
</dbReference>
<organism evidence="2 3">
    <name type="scientific">Pseudoalteromonas luteoviolacea CPMOR-1</name>
    <dbReference type="NCBI Taxonomy" id="1365248"/>
    <lineage>
        <taxon>Bacteria</taxon>
        <taxon>Pseudomonadati</taxon>
        <taxon>Pseudomonadota</taxon>
        <taxon>Gammaproteobacteria</taxon>
        <taxon>Alteromonadales</taxon>
        <taxon>Pseudoalteromonadaceae</taxon>
        <taxon>Pseudoalteromonas</taxon>
    </lineage>
</organism>
<dbReference type="CDD" id="cd14254">
    <property type="entry name" value="Dockerin_II"/>
    <property type="match status" value="1"/>
</dbReference>
<evidence type="ECO:0000256" key="1">
    <source>
        <dbReference type="SAM" id="SignalP"/>
    </source>
</evidence>
<gene>
    <name evidence="2" type="ORF">N473_03115</name>
</gene>
<dbReference type="EMBL" id="AUYC01000062">
    <property type="protein sequence ID" value="KZN59160.1"/>
    <property type="molecule type" value="Genomic_DNA"/>
</dbReference>
<dbReference type="AlphaFoldDB" id="A0A167IBS6"/>
<dbReference type="Proteomes" id="UP000076486">
    <property type="component" value="Unassembled WGS sequence"/>
</dbReference>
<dbReference type="Gene3D" id="2.60.40.4130">
    <property type="match status" value="1"/>
</dbReference>
<comment type="caution">
    <text evidence="2">The sequence shown here is derived from an EMBL/GenBank/DDBJ whole genome shotgun (WGS) entry which is preliminary data.</text>
</comment>
<dbReference type="RefSeq" id="WP_063369645.1">
    <property type="nucleotide sequence ID" value="NZ_AUYC01000062.1"/>
</dbReference>
<accession>A0A167IBS6</accession>
<dbReference type="Pfam" id="PF00404">
    <property type="entry name" value="Dockerin_1"/>
    <property type="match status" value="1"/>
</dbReference>
<sequence>MFEQKTNVSSKLKATGKFTRNLLLVSMLGLPLFTQAQAPTHTSEISAVNSNPGAQRLNDVHVLANGNYVVTWLGSSPMVNKKAQTFDSNGNKLGPEISLNTGGQIIPLEDDSFLTIAFENRYSFNQSNVSIQKYSSGGMADSSSYKLPLSTTVASADDTFKEFKVTKLSNNKLAIAFGTENIYTKIINIGSTITAQDAVKTSAVASGYKPDINVTPLENGDFIVTWVGRLSAQNDKPIYFQRYNNQGQAIGENKVLNSLHKDIYVPDIGIDATKNGGFIMTWPSTVDNSNYNLLGQTFSADGQSQSVPFQINTDPMRVRDAQSDVSVTANGDFLVTWSQTSSQNYDTNIYLQAINADGTKSGDKVLVDTNTTLNEPLPMIGDLQAGNFVLVWVANIYSAADIPEVLSQHFTLSSPQLPNELTATVPSGPIYVGDTIELPLSATGTNIYGIDSVLTVNNSNIAQITGGSYGEFLPTGQRLTIPVNHTDSSWESALSLKAPYEAKTGQGQYATVTLVANNPGSTSVSLSSQFTNENGQYIYQGQYNYTLTVLESVFLTGDVSSLQSNGDYSQITITINGEPVQINADGTFKIRADIGNATVVISAPGFISGEKQLTLSPNQADLDFGPIQLTAGDSNGNEKIDIGDLTQLLASYRSTSAEPNYTPTADFNRDNKIDLQDLTLLGKNFGKQGPQPF</sequence>
<keyword evidence="1" id="KW-0732">Signal</keyword>
<proteinExistence type="predicted"/>
<dbReference type="InterPro" id="IPR018247">
    <property type="entry name" value="EF_Hand_1_Ca_BS"/>
</dbReference>
<protein>
    <recommendedName>
        <fullName evidence="4">Dockerin domain-containing protein</fullName>
    </recommendedName>
</protein>
<dbReference type="InterPro" id="IPR036439">
    <property type="entry name" value="Dockerin_dom_sf"/>
</dbReference>
<dbReference type="GO" id="GO:0000272">
    <property type="term" value="P:polysaccharide catabolic process"/>
    <property type="evidence" value="ECO:0007669"/>
    <property type="project" value="InterPro"/>
</dbReference>
<name>A0A167IBS6_9GAMM</name>
<reference evidence="2 3" key="1">
    <citation type="submission" date="2013-07" db="EMBL/GenBank/DDBJ databases">
        <title>Comparative Genomic and Metabolomic Analysis of Twelve Strains of Pseudoalteromonas luteoviolacea.</title>
        <authorList>
            <person name="Vynne N.G."/>
            <person name="Mansson M."/>
            <person name="Gram L."/>
        </authorList>
    </citation>
    <scope>NUCLEOTIDE SEQUENCE [LARGE SCALE GENOMIC DNA]</scope>
    <source>
        <strain evidence="2 3">CPMOR-1</strain>
    </source>
</reference>
<evidence type="ECO:0008006" key="4">
    <source>
        <dbReference type="Google" id="ProtNLM"/>
    </source>
</evidence>
<dbReference type="GO" id="GO:0004553">
    <property type="term" value="F:hydrolase activity, hydrolyzing O-glycosyl compounds"/>
    <property type="evidence" value="ECO:0007669"/>
    <property type="project" value="InterPro"/>
</dbReference>
<dbReference type="PROSITE" id="PS00448">
    <property type="entry name" value="CLOS_CELLULOSOME_RPT"/>
    <property type="match status" value="1"/>
</dbReference>